<dbReference type="GeneID" id="113715787"/>
<dbReference type="RefSeq" id="XP_027095894.2">
    <property type="nucleotide sequence ID" value="XM_027240093.2"/>
</dbReference>
<reference evidence="1" key="1">
    <citation type="journal article" date="2025" name="Foods">
        <title>Unveiling the Microbial Signatures of Arabica Coffee Cherries: Insights into Ripeness Specific Diversity, Functional Traits, and Implications for Quality and Safety.</title>
        <authorList>
            <consortium name="RefSeq"/>
            <person name="Tenea G.N."/>
            <person name="Cifuentes V."/>
            <person name="Reyes P."/>
            <person name="Cevallos-Vallejos M."/>
        </authorList>
    </citation>
    <scope>NUCLEOTIDE SEQUENCE [LARGE SCALE GENOMIC DNA]</scope>
</reference>
<dbReference type="AlphaFoldDB" id="A0A6P6UYJ3"/>
<gene>
    <name evidence="2" type="primary">LOC113715787</name>
</gene>
<accession>A0A6P6UYJ3</accession>
<sequence length="208" mass="22703">MNRARAGSCIHAPIYIESSDSSLVVLNEHSALTGLTAESAVHGVVNQEAQEYVEGVVNSYSNATMTFKTTADNGDNGETVPIQTIQVPIAGDLTSNDELALRASQQLSIGGRGCANNMLNEPLDFQVQSHGVCLPEDAGTGGLRHSPRKRNQVNYYEGPARSAKKECKRKALQRWAVEEEVYKSKDPSILLSLVTRFWIQKEGQETRA</sequence>
<dbReference type="Proteomes" id="UP001652660">
    <property type="component" value="Chromosome 1c"/>
</dbReference>
<evidence type="ECO:0000313" key="2">
    <source>
        <dbReference type="RefSeq" id="XP_027095894.2"/>
    </source>
</evidence>
<evidence type="ECO:0000313" key="1">
    <source>
        <dbReference type="Proteomes" id="UP001652660"/>
    </source>
</evidence>
<reference evidence="2" key="2">
    <citation type="submission" date="2025-08" db="UniProtKB">
        <authorList>
            <consortium name="RefSeq"/>
        </authorList>
    </citation>
    <scope>IDENTIFICATION</scope>
    <source>
        <tissue evidence="2">Leaves</tissue>
    </source>
</reference>
<proteinExistence type="predicted"/>
<keyword evidence="1" id="KW-1185">Reference proteome</keyword>
<organism evidence="1 2">
    <name type="scientific">Coffea arabica</name>
    <name type="common">Arabian coffee</name>
    <dbReference type="NCBI Taxonomy" id="13443"/>
    <lineage>
        <taxon>Eukaryota</taxon>
        <taxon>Viridiplantae</taxon>
        <taxon>Streptophyta</taxon>
        <taxon>Embryophyta</taxon>
        <taxon>Tracheophyta</taxon>
        <taxon>Spermatophyta</taxon>
        <taxon>Magnoliopsida</taxon>
        <taxon>eudicotyledons</taxon>
        <taxon>Gunneridae</taxon>
        <taxon>Pentapetalae</taxon>
        <taxon>asterids</taxon>
        <taxon>lamiids</taxon>
        <taxon>Gentianales</taxon>
        <taxon>Rubiaceae</taxon>
        <taxon>Ixoroideae</taxon>
        <taxon>Gardenieae complex</taxon>
        <taxon>Bertiereae - Coffeeae clade</taxon>
        <taxon>Coffeeae</taxon>
        <taxon>Coffea</taxon>
    </lineage>
</organism>
<name>A0A6P6UYJ3_COFAR</name>
<protein>
    <submittedName>
        <fullName evidence="2">Uncharacterized protein isoform X1</fullName>
    </submittedName>
</protein>